<proteinExistence type="predicted"/>
<reference evidence="1 2" key="1">
    <citation type="journal article" date="2021" name="Elife">
        <title>Chloroplast acquisition without the gene transfer in kleptoplastic sea slugs, Plakobranchus ocellatus.</title>
        <authorList>
            <person name="Maeda T."/>
            <person name="Takahashi S."/>
            <person name="Yoshida T."/>
            <person name="Shimamura S."/>
            <person name="Takaki Y."/>
            <person name="Nagai Y."/>
            <person name="Toyoda A."/>
            <person name="Suzuki Y."/>
            <person name="Arimoto A."/>
            <person name="Ishii H."/>
            <person name="Satoh N."/>
            <person name="Nishiyama T."/>
            <person name="Hasebe M."/>
            <person name="Maruyama T."/>
            <person name="Minagawa J."/>
            <person name="Obokata J."/>
            <person name="Shigenobu S."/>
        </authorList>
    </citation>
    <scope>NUCLEOTIDE SEQUENCE [LARGE SCALE GENOMIC DNA]</scope>
</reference>
<dbReference type="Proteomes" id="UP000762676">
    <property type="component" value="Unassembled WGS sequence"/>
</dbReference>
<evidence type="ECO:0000313" key="1">
    <source>
        <dbReference type="EMBL" id="GFR87613.1"/>
    </source>
</evidence>
<protein>
    <submittedName>
        <fullName evidence="1">Uncharacterized protein</fullName>
    </submittedName>
</protein>
<dbReference type="AlphaFoldDB" id="A0AAV4GQ03"/>
<sequence>MTFTSFQYTFTKQKKVRTDTFGIGITDGATQEQSIRNKEIMTYIDGVRRRALKGSYRLGLSHQCKRKLRLCTDAWRSAAQKPICLMLSAASDYLECLTSSMCPNIYGRTQVNFEKLARAKKIFCGEA</sequence>
<accession>A0AAV4GQ03</accession>
<comment type="caution">
    <text evidence="1">The sequence shown here is derived from an EMBL/GenBank/DDBJ whole genome shotgun (WGS) entry which is preliminary data.</text>
</comment>
<evidence type="ECO:0000313" key="2">
    <source>
        <dbReference type="Proteomes" id="UP000762676"/>
    </source>
</evidence>
<gene>
    <name evidence="1" type="ORF">ElyMa_002497500</name>
</gene>
<dbReference type="EMBL" id="BMAT01005104">
    <property type="protein sequence ID" value="GFR87613.1"/>
    <property type="molecule type" value="Genomic_DNA"/>
</dbReference>
<organism evidence="1 2">
    <name type="scientific">Elysia marginata</name>
    <dbReference type="NCBI Taxonomy" id="1093978"/>
    <lineage>
        <taxon>Eukaryota</taxon>
        <taxon>Metazoa</taxon>
        <taxon>Spiralia</taxon>
        <taxon>Lophotrochozoa</taxon>
        <taxon>Mollusca</taxon>
        <taxon>Gastropoda</taxon>
        <taxon>Heterobranchia</taxon>
        <taxon>Euthyneura</taxon>
        <taxon>Panpulmonata</taxon>
        <taxon>Sacoglossa</taxon>
        <taxon>Placobranchoidea</taxon>
        <taxon>Plakobranchidae</taxon>
        <taxon>Elysia</taxon>
    </lineage>
</organism>
<name>A0AAV4GQ03_9GAST</name>
<keyword evidence="2" id="KW-1185">Reference proteome</keyword>